<keyword evidence="2" id="KW-1185">Reference proteome</keyword>
<gene>
    <name evidence="1" type="ORF">OUZ56_031588</name>
</gene>
<name>A0ABQ9ZVH1_9CRUS</name>
<accession>A0ABQ9ZVH1</accession>
<evidence type="ECO:0000313" key="2">
    <source>
        <dbReference type="Proteomes" id="UP001234178"/>
    </source>
</evidence>
<proteinExistence type="predicted"/>
<dbReference type="EMBL" id="JAOYFB010000005">
    <property type="protein sequence ID" value="KAK4016630.1"/>
    <property type="molecule type" value="Genomic_DNA"/>
</dbReference>
<reference evidence="1 2" key="1">
    <citation type="journal article" date="2023" name="Nucleic Acids Res.">
        <title>The hologenome of Daphnia magna reveals possible DNA methylation and microbiome-mediated evolution of the host genome.</title>
        <authorList>
            <person name="Chaturvedi A."/>
            <person name="Li X."/>
            <person name="Dhandapani V."/>
            <person name="Marshall H."/>
            <person name="Kissane S."/>
            <person name="Cuenca-Cambronero M."/>
            <person name="Asole G."/>
            <person name="Calvet F."/>
            <person name="Ruiz-Romero M."/>
            <person name="Marangio P."/>
            <person name="Guigo R."/>
            <person name="Rago D."/>
            <person name="Mirbahai L."/>
            <person name="Eastwood N."/>
            <person name="Colbourne J.K."/>
            <person name="Zhou J."/>
            <person name="Mallon E."/>
            <person name="Orsini L."/>
        </authorList>
    </citation>
    <scope>NUCLEOTIDE SEQUENCE [LARGE SCALE GENOMIC DNA]</scope>
    <source>
        <strain evidence="1">LRV0_1</strain>
    </source>
</reference>
<evidence type="ECO:0000313" key="1">
    <source>
        <dbReference type="EMBL" id="KAK4016630.1"/>
    </source>
</evidence>
<dbReference type="Proteomes" id="UP001234178">
    <property type="component" value="Unassembled WGS sequence"/>
</dbReference>
<protein>
    <submittedName>
        <fullName evidence="1">Uncharacterized protein</fullName>
    </submittedName>
</protein>
<sequence length="71" mass="7956">MSIVSCRAVFVQHGSFRFEQCDTTVVGVFQLVLMVCSLGREARERTKQFQIVTHSLCFQDSNNSDDAIGLV</sequence>
<organism evidence="1 2">
    <name type="scientific">Daphnia magna</name>
    <dbReference type="NCBI Taxonomy" id="35525"/>
    <lineage>
        <taxon>Eukaryota</taxon>
        <taxon>Metazoa</taxon>
        <taxon>Ecdysozoa</taxon>
        <taxon>Arthropoda</taxon>
        <taxon>Crustacea</taxon>
        <taxon>Branchiopoda</taxon>
        <taxon>Diplostraca</taxon>
        <taxon>Cladocera</taxon>
        <taxon>Anomopoda</taxon>
        <taxon>Daphniidae</taxon>
        <taxon>Daphnia</taxon>
    </lineage>
</organism>
<comment type="caution">
    <text evidence="1">The sequence shown here is derived from an EMBL/GenBank/DDBJ whole genome shotgun (WGS) entry which is preliminary data.</text>
</comment>